<dbReference type="GO" id="GO:0046872">
    <property type="term" value="F:metal ion binding"/>
    <property type="evidence" value="ECO:0007669"/>
    <property type="project" value="UniProtKB-KW"/>
</dbReference>
<protein>
    <submittedName>
        <fullName evidence="5">MinD superfamily P-loop ATPase, contains an inserted ferredoxin domain</fullName>
    </submittedName>
</protein>
<dbReference type="AlphaFoldDB" id="A0A1I4PME4"/>
<evidence type="ECO:0000313" key="5">
    <source>
        <dbReference type="EMBL" id="SFM28650.1"/>
    </source>
</evidence>
<dbReference type="Pfam" id="PF00037">
    <property type="entry name" value="Fer4"/>
    <property type="match status" value="2"/>
</dbReference>
<dbReference type="InterPro" id="IPR017896">
    <property type="entry name" value="4Fe4S_Fe-S-bd"/>
</dbReference>
<dbReference type="Proteomes" id="UP000199556">
    <property type="component" value="Unassembled WGS sequence"/>
</dbReference>
<dbReference type="SUPFAM" id="SSF52540">
    <property type="entry name" value="P-loop containing nucleoside triphosphate hydrolases"/>
    <property type="match status" value="1"/>
</dbReference>
<feature type="domain" description="4Fe-4S ferredoxin-type" evidence="4">
    <location>
        <begin position="60"/>
        <end position="88"/>
    </location>
</feature>
<dbReference type="PANTHER" id="PTHR43063:SF1">
    <property type="entry name" value="4FE-4S CLUSTER CONTAINING PARA FAMILY ATPASE PROTEIN"/>
    <property type="match status" value="1"/>
</dbReference>
<accession>A0A1I4PME4</accession>
<gene>
    <name evidence="5" type="ORF">SAMN05421721_10229</name>
</gene>
<evidence type="ECO:0000256" key="2">
    <source>
        <dbReference type="ARBA" id="ARBA00023004"/>
    </source>
</evidence>
<evidence type="ECO:0000259" key="4">
    <source>
        <dbReference type="PROSITE" id="PS51379"/>
    </source>
</evidence>
<reference evidence="5 6" key="1">
    <citation type="submission" date="2016-10" db="EMBL/GenBank/DDBJ databases">
        <authorList>
            <person name="de Groot N.N."/>
        </authorList>
    </citation>
    <scope>NUCLEOTIDE SEQUENCE [LARGE SCALE GENOMIC DNA]</scope>
    <source>
        <strain evidence="5 6">DSM 4180</strain>
    </source>
</reference>
<dbReference type="InterPro" id="IPR027417">
    <property type="entry name" value="P-loop_NTPase"/>
</dbReference>
<dbReference type="PANTHER" id="PTHR43063">
    <property type="entry name" value="4FE-4S CLUSTER CONTAINING PARA FAMILY ATPASE PROTEIN"/>
    <property type="match status" value="1"/>
</dbReference>
<dbReference type="STRING" id="195064.SAMN05421721_10229"/>
<name>A0A1I4PME4_ECTMO</name>
<dbReference type="Gene3D" id="3.40.50.300">
    <property type="entry name" value="P-loop containing nucleotide triphosphate hydrolases"/>
    <property type="match status" value="1"/>
</dbReference>
<organism evidence="5 6">
    <name type="scientific">Ectothiorhodospira mobilis</name>
    <dbReference type="NCBI Taxonomy" id="195064"/>
    <lineage>
        <taxon>Bacteria</taxon>
        <taxon>Pseudomonadati</taxon>
        <taxon>Pseudomonadota</taxon>
        <taxon>Gammaproteobacteria</taxon>
        <taxon>Chromatiales</taxon>
        <taxon>Ectothiorhodospiraceae</taxon>
        <taxon>Ectothiorhodospira</taxon>
    </lineage>
</organism>
<evidence type="ECO:0000256" key="1">
    <source>
        <dbReference type="ARBA" id="ARBA00022723"/>
    </source>
</evidence>
<evidence type="ECO:0000313" key="6">
    <source>
        <dbReference type="Proteomes" id="UP000199556"/>
    </source>
</evidence>
<dbReference type="PROSITE" id="PS00198">
    <property type="entry name" value="4FE4S_FER_1"/>
    <property type="match status" value="1"/>
</dbReference>
<keyword evidence="6" id="KW-1185">Reference proteome</keyword>
<dbReference type="InterPro" id="IPR017900">
    <property type="entry name" value="4Fe4S_Fe_S_CS"/>
</dbReference>
<proteinExistence type="predicted"/>
<dbReference type="OrthoDB" id="6117400at2"/>
<dbReference type="Pfam" id="PF01656">
    <property type="entry name" value="CbiA"/>
    <property type="match status" value="1"/>
</dbReference>
<evidence type="ECO:0000256" key="3">
    <source>
        <dbReference type="ARBA" id="ARBA00023014"/>
    </source>
</evidence>
<dbReference type="InterPro" id="IPR002586">
    <property type="entry name" value="CobQ/CobB/MinD/ParA_Nub-bd_dom"/>
</dbReference>
<keyword evidence="1" id="KW-0479">Metal-binding</keyword>
<dbReference type="EMBL" id="FOUO01000002">
    <property type="protein sequence ID" value="SFM28650.1"/>
    <property type="molecule type" value="Genomic_DNA"/>
</dbReference>
<dbReference type="Gene3D" id="3.30.70.20">
    <property type="match status" value="1"/>
</dbReference>
<feature type="domain" description="4Fe-4S ferredoxin-type" evidence="4">
    <location>
        <begin position="89"/>
        <end position="118"/>
    </location>
</feature>
<dbReference type="GO" id="GO:0051536">
    <property type="term" value="F:iron-sulfur cluster binding"/>
    <property type="evidence" value="ECO:0007669"/>
    <property type="project" value="UniProtKB-KW"/>
</dbReference>
<keyword evidence="2" id="KW-0408">Iron</keyword>
<sequence>MRVAIASGKGGTGKTTVSVNLADLLARHRPVVLADLDVEEPNSGLFVQAETVHEEAVHRMVPSWVADQCTFCGVCQEVCQFNALIETGSEVMVFRELCHSCYACSELCPVEALPMTPMKIGDLSHRRSGSLDLVQGCLDIGQEQAVPLIAHTLDYLGARFSKDTLILCDAPPGTACSMIEAVKDADFVLLVTEPTPFGLHDLKLAVETVRGLGRPCAVVINRHGLGNADVEAYCRQEGIPVAARLPHSREAAQCYARGQLIHPHVPEVAAQLEAVAGFIQRIEQEGAA</sequence>
<dbReference type="PROSITE" id="PS51379">
    <property type="entry name" value="4FE4S_FER_2"/>
    <property type="match status" value="2"/>
</dbReference>
<dbReference type="RefSeq" id="WP_090483455.1">
    <property type="nucleotide sequence ID" value="NZ_FOUO01000002.1"/>
</dbReference>
<dbReference type="SUPFAM" id="SSF54862">
    <property type="entry name" value="4Fe-4S ferredoxins"/>
    <property type="match status" value="1"/>
</dbReference>
<keyword evidence="3" id="KW-0411">Iron-sulfur</keyword>